<evidence type="ECO:0000313" key="1">
    <source>
        <dbReference type="EMBL" id="BDR90951.1"/>
    </source>
</evidence>
<evidence type="ECO:0008006" key="5">
    <source>
        <dbReference type="Google" id="ProtNLM"/>
    </source>
</evidence>
<dbReference type="EMBL" id="BMNM01000006">
    <property type="protein sequence ID" value="GGI79577.1"/>
    <property type="molecule type" value="Genomic_DNA"/>
</dbReference>
<dbReference type="Proteomes" id="UP000657075">
    <property type="component" value="Unassembled WGS sequence"/>
</dbReference>
<accession>A0A830EG50</accession>
<dbReference type="InterPro" id="IPR014450">
    <property type="entry name" value="UCP008210"/>
</dbReference>
<evidence type="ECO:0000313" key="4">
    <source>
        <dbReference type="Proteomes" id="UP001060771"/>
    </source>
</evidence>
<keyword evidence="4" id="KW-1185">Reference proteome</keyword>
<reference evidence="2" key="2">
    <citation type="submission" date="2020-09" db="EMBL/GenBank/DDBJ databases">
        <authorList>
            <person name="Sun Q."/>
            <person name="Ohkuma M."/>
        </authorList>
    </citation>
    <scope>NUCLEOTIDE SEQUENCE</scope>
    <source>
        <strain evidence="2">JCM 11219</strain>
    </source>
</reference>
<gene>
    <name evidence="2" type="ORF">GCM10007112_15600</name>
    <name evidence="1" type="ORF">Vsou_00440</name>
</gene>
<dbReference type="Pfam" id="PF09921">
    <property type="entry name" value="DUF2153"/>
    <property type="match status" value="1"/>
</dbReference>
<dbReference type="RefSeq" id="WP_188603440.1">
    <property type="nucleotide sequence ID" value="NZ_AP026830.1"/>
</dbReference>
<dbReference type="OrthoDB" id="26708at2157"/>
<dbReference type="Proteomes" id="UP001060771">
    <property type="component" value="Chromosome"/>
</dbReference>
<sequence length="155" mass="18434">MGSEDLKRQAIRAHIAGLITRLENWVKDQRKFMDELQKYGDYIVSQDRLSLLLSSQAMLYYIERALKDFESWLNNPMITSIMPIEMLKELEERLRDIAIEFVRLDIDHTSRYVDILKKMENENEIPDILRLYIEQRGIAQQRGQQGEQGEVPRFM</sequence>
<proteinExistence type="predicted"/>
<reference evidence="1" key="4">
    <citation type="journal article" date="2023" name="Microbiol. Resour. Announc.">
        <title>Complete Genome Sequence of Vulcanisaeta souniana Strain IC-059, a Hyperthermophilic Archaeon Isolated from Hot Spring Water in Japan.</title>
        <authorList>
            <person name="Kato S."/>
            <person name="Itoh T."/>
            <person name="Wu L."/>
            <person name="Ma J."/>
            <person name="Ohkuma M."/>
        </authorList>
    </citation>
    <scope>NUCLEOTIDE SEQUENCE</scope>
    <source>
        <strain evidence="1">JCM 11219</strain>
    </source>
</reference>
<evidence type="ECO:0000313" key="2">
    <source>
        <dbReference type="EMBL" id="GGI79577.1"/>
    </source>
</evidence>
<protein>
    <recommendedName>
        <fullName evidence="5">DUF2153 domain-containing protein</fullName>
    </recommendedName>
</protein>
<reference evidence="2" key="1">
    <citation type="journal article" date="2014" name="Int. J. Syst. Evol. Microbiol.">
        <title>Complete genome sequence of Corynebacterium casei LMG S-19264T (=DSM 44701T), isolated from a smear-ripened cheese.</title>
        <authorList>
            <consortium name="US DOE Joint Genome Institute (JGI-PGF)"/>
            <person name="Walter F."/>
            <person name="Albersmeier A."/>
            <person name="Kalinowski J."/>
            <person name="Ruckert C."/>
        </authorList>
    </citation>
    <scope>NUCLEOTIDE SEQUENCE</scope>
    <source>
        <strain evidence="2">JCM 11219</strain>
    </source>
</reference>
<organism evidence="2 3">
    <name type="scientific">Vulcanisaeta souniana JCM 11219</name>
    <dbReference type="NCBI Taxonomy" id="1293586"/>
    <lineage>
        <taxon>Archaea</taxon>
        <taxon>Thermoproteota</taxon>
        <taxon>Thermoprotei</taxon>
        <taxon>Thermoproteales</taxon>
        <taxon>Thermoproteaceae</taxon>
        <taxon>Vulcanisaeta</taxon>
    </lineage>
</organism>
<evidence type="ECO:0000313" key="3">
    <source>
        <dbReference type="Proteomes" id="UP000657075"/>
    </source>
</evidence>
<dbReference type="AlphaFoldDB" id="A0A830EG50"/>
<reference evidence="4" key="3">
    <citation type="submission" date="2022-09" db="EMBL/GenBank/DDBJ databases">
        <title>Complete genome sequence of Vulcanisaeta souniana.</title>
        <authorList>
            <person name="Kato S."/>
            <person name="Itoh T."/>
            <person name="Ohkuma M."/>
        </authorList>
    </citation>
    <scope>NUCLEOTIDE SEQUENCE [LARGE SCALE GENOMIC DNA]</scope>
    <source>
        <strain evidence="4">JCM 11219</strain>
    </source>
</reference>
<dbReference type="GeneID" id="76205594"/>
<name>A0A830EG50_9CREN</name>
<dbReference type="EMBL" id="AP026830">
    <property type="protein sequence ID" value="BDR90951.1"/>
    <property type="molecule type" value="Genomic_DNA"/>
</dbReference>